<dbReference type="RefSeq" id="WP_178138942.1">
    <property type="nucleotide sequence ID" value="NZ_FQXP01000003.1"/>
</dbReference>
<evidence type="ECO:0000313" key="2">
    <source>
        <dbReference type="Proteomes" id="UP000184526"/>
    </source>
</evidence>
<evidence type="ECO:0000313" key="1">
    <source>
        <dbReference type="EMBL" id="SHH58822.1"/>
    </source>
</evidence>
<name>A0A1M5U701_9CLOT</name>
<sequence>MINIWNKIENKNDRKFIVTNNAENLSKISKLNEEIRKVKNEIYIKSLTYV</sequence>
<dbReference type="EMBL" id="FQXP01000003">
    <property type="protein sequence ID" value="SHH58822.1"/>
    <property type="molecule type" value="Genomic_DNA"/>
</dbReference>
<keyword evidence="2" id="KW-1185">Reference proteome</keyword>
<gene>
    <name evidence="1" type="ORF">SAMN02745196_00873</name>
</gene>
<dbReference type="AlphaFoldDB" id="A0A1M5U701"/>
<dbReference type="STRING" id="1121306.SAMN02745196_00873"/>
<accession>A0A1M5U701</accession>
<reference evidence="1 2" key="1">
    <citation type="submission" date="2016-11" db="EMBL/GenBank/DDBJ databases">
        <authorList>
            <person name="Jaros S."/>
            <person name="Januszkiewicz K."/>
            <person name="Wedrychowicz H."/>
        </authorList>
    </citation>
    <scope>NUCLEOTIDE SEQUENCE [LARGE SCALE GENOMIC DNA]</scope>
    <source>
        <strain evidence="1 2">DSM 3089</strain>
    </source>
</reference>
<proteinExistence type="predicted"/>
<dbReference type="Proteomes" id="UP000184526">
    <property type="component" value="Unassembled WGS sequence"/>
</dbReference>
<protein>
    <submittedName>
        <fullName evidence="1">Uncharacterized protein</fullName>
    </submittedName>
</protein>
<organism evidence="1 2">
    <name type="scientific">Clostridium collagenovorans DSM 3089</name>
    <dbReference type="NCBI Taxonomy" id="1121306"/>
    <lineage>
        <taxon>Bacteria</taxon>
        <taxon>Bacillati</taxon>
        <taxon>Bacillota</taxon>
        <taxon>Clostridia</taxon>
        <taxon>Eubacteriales</taxon>
        <taxon>Clostridiaceae</taxon>
        <taxon>Clostridium</taxon>
    </lineage>
</organism>